<evidence type="ECO:0000313" key="5">
    <source>
        <dbReference type="Proteomes" id="UP000033682"/>
    </source>
</evidence>
<feature type="domain" description="Nitroreductase" evidence="3">
    <location>
        <begin position="10"/>
        <end position="184"/>
    </location>
</feature>
<dbReference type="RefSeq" id="WP_046306270.1">
    <property type="nucleotide sequence ID" value="NZ_KQ034000.1"/>
</dbReference>
<evidence type="ECO:0000313" key="4">
    <source>
        <dbReference type="EMBL" id="KJY61049.1"/>
    </source>
</evidence>
<sequence>MKKDFIDFLAERKSIRKFDTSHRISKREIEEILSLAAKAPSGNNTQPWKVVTVMNKEVQKQLVPLSFNQSQIEDAAAIFIVFGDPLEYDVDHLADYKARNEHLSSEEIEKFKEKMTKFYEMSPIDKGPEALKLDCGLFSMNLLSAIRAYGYDGAPMRGVNFAGIKELLSIPEDWLPILIIPFGKANEPGRPKVRKPVAEFTRFII</sequence>
<proteinExistence type="inferred from homology"/>
<dbReference type="STRING" id="303541.JF72_03240"/>
<accession>A0A0F4LRZ2</accession>
<dbReference type="GO" id="GO:0016491">
    <property type="term" value="F:oxidoreductase activity"/>
    <property type="evidence" value="ECO:0007669"/>
    <property type="project" value="UniProtKB-KW"/>
</dbReference>
<protein>
    <submittedName>
        <fullName evidence="4">Nitroreductase family protein</fullName>
    </submittedName>
</protein>
<dbReference type="EMBL" id="JXLG01000005">
    <property type="protein sequence ID" value="KJY61049.1"/>
    <property type="molecule type" value="Genomic_DNA"/>
</dbReference>
<comment type="caution">
    <text evidence="4">The sequence shown here is derived from an EMBL/GenBank/DDBJ whole genome shotgun (WGS) entry which is preliminary data.</text>
</comment>
<dbReference type="Pfam" id="PF00881">
    <property type="entry name" value="Nitroreductase"/>
    <property type="match status" value="1"/>
</dbReference>
<dbReference type="PATRIC" id="fig|303541.3.peg.470"/>
<dbReference type="AlphaFoldDB" id="A0A0F4LRZ2"/>
<dbReference type="Proteomes" id="UP000033682">
    <property type="component" value="Unassembled WGS sequence"/>
</dbReference>
<keyword evidence="2" id="KW-0560">Oxidoreductase</keyword>
<evidence type="ECO:0000256" key="1">
    <source>
        <dbReference type="ARBA" id="ARBA00007118"/>
    </source>
</evidence>
<organism evidence="4 5">
    <name type="scientific">Lactobacillus apis</name>
    <dbReference type="NCBI Taxonomy" id="303541"/>
    <lineage>
        <taxon>Bacteria</taxon>
        <taxon>Bacillati</taxon>
        <taxon>Bacillota</taxon>
        <taxon>Bacilli</taxon>
        <taxon>Lactobacillales</taxon>
        <taxon>Lactobacillaceae</taxon>
        <taxon>Lactobacillus</taxon>
    </lineage>
</organism>
<dbReference type="Gene3D" id="3.40.109.10">
    <property type="entry name" value="NADH Oxidase"/>
    <property type="match status" value="1"/>
</dbReference>
<dbReference type="PANTHER" id="PTHR43673:SF10">
    <property type="entry name" value="NADH DEHYDROGENASE_NAD(P)H NITROREDUCTASE XCC3605-RELATED"/>
    <property type="match status" value="1"/>
</dbReference>
<dbReference type="HOGENOM" id="CLU_070764_4_5_9"/>
<dbReference type="SUPFAM" id="SSF55469">
    <property type="entry name" value="FMN-dependent nitroreductase-like"/>
    <property type="match status" value="1"/>
</dbReference>
<evidence type="ECO:0000256" key="2">
    <source>
        <dbReference type="ARBA" id="ARBA00023002"/>
    </source>
</evidence>
<dbReference type="PANTHER" id="PTHR43673">
    <property type="entry name" value="NAD(P)H NITROREDUCTASE YDGI-RELATED"/>
    <property type="match status" value="1"/>
</dbReference>
<evidence type="ECO:0000259" key="3">
    <source>
        <dbReference type="Pfam" id="PF00881"/>
    </source>
</evidence>
<gene>
    <name evidence="4" type="ORF">JF72_03240</name>
</gene>
<name>A0A0F4LRZ2_9LACO</name>
<reference evidence="4 5" key="1">
    <citation type="submission" date="2015-01" db="EMBL/GenBank/DDBJ databases">
        <title>Comparative genomics of the lactic acid bacteria isolated from the honey bee gut.</title>
        <authorList>
            <person name="Ellegaard K.M."/>
            <person name="Tamarit D."/>
            <person name="Javelind E."/>
            <person name="Olofsson T."/>
            <person name="Andersson S.G."/>
            <person name="Vasquez A."/>
        </authorList>
    </citation>
    <scope>NUCLEOTIDE SEQUENCE [LARGE SCALE GENOMIC DNA]</scope>
    <source>
        <strain evidence="4 5">Hma11</strain>
    </source>
</reference>
<dbReference type="CDD" id="cd02137">
    <property type="entry name" value="MhqN-like"/>
    <property type="match status" value="1"/>
</dbReference>
<comment type="similarity">
    <text evidence="1">Belongs to the nitroreductase family.</text>
</comment>
<keyword evidence="5" id="KW-1185">Reference proteome</keyword>
<dbReference type="InterPro" id="IPR000415">
    <property type="entry name" value="Nitroreductase-like"/>
</dbReference>
<dbReference type="InterPro" id="IPR029479">
    <property type="entry name" value="Nitroreductase"/>
</dbReference>